<dbReference type="Gene3D" id="2.40.50.100">
    <property type="match status" value="1"/>
</dbReference>
<keyword evidence="5" id="KW-0092">Biotin</keyword>
<dbReference type="SUPFAM" id="SSF51230">
    <property type="entry name" value="Single hybrid motif"/>
    <property type="match status" value="1"/>
</dbReference>
<dbReference type="InterPro" id="IPR005479">
    <property type="entry name" value="CPAse_ATP-bd"/>
</dbReference>
<evidence type="ECO:0000259" key="7">
    <source>
        <dbReference type="PROSITE" id="PS50968"/>
    </source>
</evidence>
<evidence type="ECO:0000256" key="6">
    <source>
        <dbReference type="PROSITE-ProRule" id="PRU00409"/>
    </source>
</evidence>
<evidence type="ECO:0000256" key="4">
    <source>
        <dbReference type="ARBA" id="ARBA00022840"/>
    </source>
</evidence>
<dbReference type="Pfam" id="PF02785">
    <property type="entry name" value="Biotin_carb_C"/>
    <property type="match status" value="1"/>
</dbReference>
<proteinExistence type="predicted"/>
<evidence type="ECO:0000259" key="8">
    <source>
        <dbReference type="PROSITE" id="PS50975"/>
    </source>
</evidence>
<keyword evidence="3 6" id="KW-0547">Nucleotide-binding</keyword>
<comment type="caution">
    <text evidence="10">The sequence shown here is derived from an EMBL/GenBank/DDBJ whole genome shotgun (WGS) entry which is preliminary data.</text>
</comment>
<dbReference type="RefSeq" id="WP_317225753.1">
    <property type="nucleotide sequence ID" value="NZ_JAWJEJ010000001.1"/>
</dbReference>
<feature type="domain" description="ATP-grasp" evidence="8">
    <location>
        <begin position="120"/>
        <end position="322"/>
    </location>
</feature>
<evidence type="ECO:0000313" key="10">
    <source>
        <dbReference type="EMBL" id="MDV3456575.1"/>
    </source>
</evidence>
<evidence type="ECO:0000256" key="5">
    <source>
        <dbReference type="ARBA" id="ARBA00023267"/>
    </source>
</evidence>
<dbReference type="InterPro" id="IPR050856">
    <property type="entry name" value="Biotin_carboxylase_complex"/>
</dbReference>
<dbReference type="PROSITE" id="PS50968">
    <property type="entry name" value="BIOTINYL_LIPOYL"/>
    <property type="match status" value="1"/>
</dbReference>
<sequence length="639" mass="68978">MIQSLLIANRGEIACRIIRTARAMGIRTVAVYSDADAQALHVRQADEAVHIGPSPARESYLVGEKIIAAAKQTGAAAIHPGYGFLSENADFAQAVIDAGLVWVGPKPDSIRAMGLKDAAKARMIAAGVPVTPGYLGEDQSPERLQAESDAIGYPVLIKAVAGGGGKGMRRVDAATDFQDALASCQREAASSFGDDRVLIEKYILSPRHIEVQVFGDSHGNVVHLFERDCSLQRRHQKVIEEAPAPGMDWPTRHAICTAAVRAAKAVDYVGAGTIEFIADASEGLRADRIWFMEMNTRLQVEHPVTEEITGVDLVEWQLRVASGEKLPKAQGELKIDGWAMEARLYAEDPAKGFLPSTGKLDYLYLPQEARIETGVQEGDTISPFYDPMIAKIVVHRADRDGARKALAEGCDGTCCAPVRTNAWFLKRLVEHPVFASGQISTGFIGAFSDELTAPPEPSPLLLQEAAERLIFDNWDEPSGWKNRTLDLKRGLTGFRLNRPPETRVSLYLDGNPLPTFAYDLALYDSAAVYEVSSGTYYDSREATYFEGGAAFAFTRFADVSQASTAGDGAMLAPMPGRITAVEVATGDSVAKGQRLVTLEAMKMEHGLVAPFDGVVAELNAVAGAQVSEGTLLVRIEKSE</sequence>
<dbReference type="SUPFAM" id="SSF56059">
    <property type="entry name" value="Glutathione synthetase ATP-binding domain-like"/>
    <property type="match status" value="1"/>
</dbReference>
<dbReference type="Gene3D" id="3.30.470.20">
    <property type="entry name" value="ATP-grasp fold, B domain"/>
    <property type="match status" value="1"/>
</dbReference>
<feature type="domain" description="Lipoyl-binding" evidence="7">
    <location>
        <begin position="559"/>
        <end position="636"/>
    </location>
</feature>
<dbReference type="SMART" id="SM00878">
    <property type="entry name" value="Biotin_carb_C"/>
    <property type="match status" value="1"/>
</dbReference>
<dbReference type="InterPro" id="IPR016185">
    <property type="entry name" value="PreATP-grasp_dom_sf"/>
</dbReference>
<name>A0ABU3Y5C5_9SPHN</name>
<feature type="domain" description="Biotin carboxylation" evidence="9">
    <location>
        <begin position="1"/>
        <end position="449"/>
    </location>
</feature>
<evidence type="ECO:0000256" key="1">
    <source>
        <dbReference type="ARBA" id="ARBA00001953"/>
    </source>
</evidence>
<dbReference type="Pfam" id="PF02786">
    <property type="entry name" value="CPSase_L_D2"/>
    <property type="match status" value="1"/>
</dbReference>
<dbReference type="PANTHER" id="PTHR18866">
    <property type="entry name" value="CARBOXYLASE:PYRUVATE/ACETYL-COA/PROPIONYL-COA CARBOXYLASE"/>
    <property type="match status" value="1"/>
</dbReference>
<dbReference type="InterPro" id="IPR005482">
    <property type="entry name" value="Biotin_COase_C"/>
</dbReference>
<organism evidence="10 11">
    <name type="scientific">Sphingomonas agrestis</name>
    <dbReference type="NCBI Taxonomy" id="3080540"/>
    <lineage>
        <taxon>Bacteria</taxon>
        <taxon>Pseudomonadati</taxon>
        <taxon>Pseudomonadota</taxon>
        <taxon>Alphaproteobacteria</taxon>
        <taxon>Sphingomonadales</taxon>
        <taxon>Sphingomonadaceae</taxon>
        <taxon>Sphingomonas</taxon>
    </lineage>
</organism>
<dbReference type="InterPro" id="IPR011761">
    <property type="entry name" value="ATP-grasp"/>
</dbReference>
<evidence type="ECO:0000259" key="9">
    <source>
        <dbReference type="PROSITE" id="PS50979"/>
    </source>
</evidence>
<dbReference type="Proteomes" id="UP001273531">
    <property type="component" value="Unassembled WGS sequence"/>
</dbReference>
<dbReference type="InterPro" id="IPR011053">
    <property type="entry name" value="Single_hybrid_motif"/>
</dbReference>
<dbReference type="PROSITE" id="PS50975">
    <property type="entry name" value="ATP_GRASP"/>
    <property type="match status" value="1"/>
</dbReference>
<keyword evidence="2" id="KW-0436">Ligase</keyword>
<dbReference type="InterPro" id="IPR005481">
    <property type="entry name" value="BC-like_N"/>
</dbReference>
<keyword evidence="11" id="KW-1185">Reference proteome</keyword>
<dbReference type="CDD" id="cd06850">
    <property type="entry name" value="biotinyl_domain"/>
    <property type="match status" value="1"/>
</dbReference>
<dbReference type="InterPro" id="IPR011054">
    <property type="entry name" value="Rudment_hybrid_motif"/>
</dbReference>
<protein>
    <submittedName>
        <fullName evidence="10">Acetyl/propionyl/methylcrotonyl-CoA carboxylase subunit alpha</fullName>
    </submittedName>
</protein>
<reference evidence="10 11" key="1">
    <citation type="submission" date="2023-10" db="EMBL/GenBank/DDBJ databases">
        <title>Sphingomonas sp. HF-S4 16S ribosomal RNA gene Genome sequencing and assembly.</title>
        <authorList>
            <person name="Lee H."/>
        </authorList>
    </citation>
    <scope>NUCLEOTIDE SEQUENCE [LARGE SCALE GENOMIC DNA]</scope>
    <source>
        <strain evidence="10 11">HF-S4</strain>
    </source>
</reference>
<dbReference type="PROSITE" id="PS00188">
    <property type="entry name" value="BIOTIN"/>
    <property type="match status" value="1"/>
</dbReference>
<dbReference type="PROSITE" id="PS50979">
    <property type="entry name" value="BC"/>
    <property type="match status" value="1"/>
</dbReference>
<evidence type="ECO:0000256" key="2">
    <source>
        <dbReference type="ARBA" id="ARBA00022598"/>
    </source>
</evidence>
<accession>A0ABU3Y5C5</accession>
<gene>
    <name evidence="10" type="ORF">RZN05_06225</name>
</gene>
<dbReference type="InterPro" id="IPR011764">
    <property type="entry name" value="Biotin_carboxylation_dom"/>
</dbReference>
<dbReference type="SUPFAM" id="SSF51246">
    <property type="entry name" value="Rudiment single hybrid motif"/>
    <property type="match status" value="1"/>
</dbReference>
<evidence type="ECO:0000313" key="11">
    <source>
        <dbReference type="Proteomes" id="UP001273531"/>
    </source>
</evidence>
<evidence type="ECO:0000256" key="3">
    <source>
        <dbReference type="ARBA" id="ARBA00022741"/>
    </source>
</evidence>
<dbReference type="SUPFAM" id="SSF52440">
    <property type="entry name" value="PreATP-grasp domain"/>
    <property type="match status" value="1"/>
</dbReference>
<dbReference type="EMBL" id="JAWJEJ010000001">
    <property type="protein sequence ID" value="MDV3456575.1"/>
    <property type="molecule type" value="Genomic_DNA"/>
</dbReference>
<keyword evidence="4 6" id="KW-0067">ATP-binding</keyword>
<dbReference type="Pfam" id="PF00289">
    <property type="entry name" value="Biotin_carb_N"/>
    <property type="match status" value="1"/>
</dbReference>
<dbReference type="InterPro" id="IPR000089">
    <property type="entry name" value="Biotin_lipoyl"/>
</dbReference>
<dbReference type="InterPro" id="IPR001882">
    <property type="entry name" value="Biotin_BS"/>
</dbReference>
<comment type="cofactor">
    <cofactor evidence="1">
        <name>biotin</name>
        <dbReference type="ChEBI" id="CHEBI:57586"/>
    </cofactor>
</comment>
<dbReference type="Pfam" id="PF00364">
    <property type="entry name" value="Biotin_lipoyl"/>
    <property type="match status" value="1"/>
</dbReference>
<dbReference type="PROSITE" id="PS00867">
    <property type="entry name" value="CPSASE_2"/>
    <property type="match status" value="1"/>
</dbReference>
<dbReference type="PANTHER" id="PTHR18866:SF33">
    <property type="entry name" value="METHYLCROTONOYL-COA CARBOXYLASE SUBUNIT ALPHA, MITOCHONDRIAL-RELATED"/>
    <property type="match status" value="1"/>
</dbReference>